<dbReference type="GO" id="GO:0005125">
    <property type="term" value="F:cytokine activity"/>
    <property type="evidence" value="ECO:0007669"/>
    <property type="project" value="UniProtKB-KW"/>
</dbReference>
<dbReference type="EC" id="5.3.2.1" evidence="8"/>
<evidence type="ECO:0000313" key="13">
    <source>
        <dbReference type="Proteomes" id="UP000824160"/>
    </source>
</evidence>
<evidence type="ECO:0000256" key="5">
    <source>
        <dbReference type="ARBA" id="ARBA00036735"/>
    </source>
</evidence>
<comment type="subcellular location">
    <subcellularLocation>
        <location evidence="1">Secreted</location>
    </subcellularLocation>
</comment>
<comment type="caution">
    <text evidence="12">The sequence shown here is derived from an EMBL/GenBank/DDBJ whole genome shotgun (WGS) entry which is preliminary data.</text>
</comment>
<dbReference type="InterPro" id="IPR001398">
    <property type="entry name" value="Macrophage_inhib_fac"/>
</dbReference>
<dbReference type="EMBL" id="DVLW01000154">
    <property type="protein sequence ID" value="HIT94644.1"/>
    <property type="molecule type" value="Genomic_DNA"/>
</dbReference>
<protein>
    <recommendedName>
        <fullName evidence="11">L-dopachrome isomerase</fullName>
        <ecNumber evidence="8">5.3.2.1</ecNumber>
        <ecNumber evidence="7">5.3.3.12</ecNumber>
    </recommendedName>
    <alternativeName>
        <fullName evidence="9">L-dopachrome tautomerase</fullName>
    </alternativeName>
    <alternativeName>
        <fullName evidence="10">Phenylpyruvate tautomerase</fullName>
    </alternativeName>
</protein>
<evidence type="ECO:0000313" key="12">
    <source>
        <dbReference type="EMBL" id="HIT94644.1"/>
    </source>
</evidence>
<sequence length="113" mass="12681">MPYIRTTTNVSVSDDAASRIREQLGDAIQLIPGKSERWLMLAMEGDKKMYFAGSDEPLAMAEVSLFGSADGNCYNKLTGKITEILSDVLSIPANRIYVRYSETEYWGWNGENF</sequence>
<accession>A0A9D1KRU5</accession>
<organism evidence="12 13">
    <name type="scientific">Candidatus Faecivivens stercoripullorum</name>
    <dbReference type="NCBI Taxonomy" id="2840805"/>
    <lineage>
        <taxon>Bacteria</taxon>
        <taxon>Bacillati</taxon>
        <taxon>Bacillota</taxon>
        <taxon>Clostridia</taxon>
        <taxon>Eubacteriales</taxon>
        <taxon>Oscillospiraceae</taxon>
        <taxon>Oscillospiraceae incertae sedis</taxon>
        <taxon>Candidatus Faecivivens</taxon>
    </lineage>
</organism>
<dbReference type="SUPFAM" id="SSF55331">
    <property type="entry name" value="Tautomerase/MIF"/>
    <property type="match status" value="1"/>
</dbReference>
<comment type="catalytic activity">
    <reaction evidence="6">
        <text>L-dopachrome = 5,6-dihydroxyindole-2-carboxylate</text>
        <dbReference type="Rhea" id="RHEA:13041"/>
        <dbReference type="ChEBI" id="CHEBI:16875"/>
        <dbReference type="ChEBI" id="CHEBI:57509"/>
        <dbReference type="EC" id="5.3.3.12"/>
    </reaction>
</comment>
<keyword evidence="4" id="KW-0413">Isomerase</keyword>
<evidence type="ECO:0000256" key="4">
    <source>
        <dbReference type="ARBA" id="ARBA00023235"/>
    </source>
</evidence>
<dbReference type="Proteomes" id="UP000824160">
    <property type="component" value="Unassembled WGS sequence"/>
</dbReference>
<dbReference type="Pfam" id="PF01187">
    <property type="entry name" value="MIF"/>
    <property type="match status" value="1"/>
</dbReference>
<dbReference type="GO" id="GO:0004167">
    <property type="term" value="F:dopachrome isomerase activity"/>
    <property type="evidence" value="ECO:0007669"/>
    <property type="project" value="UniProtKB-EC"/>
</dbReference>
<reference evidence="12" key="2">
    <citation type="journal article" date="2021" name="PeerJ">
        <title>Extensive microbial diversity within the chicken gut microbiome revealed by metagenomics and culture.</title>
        <authorList>
            <person name="Gilroy R."/>
            <person name="Ravi A."/>
            <person name="Getino M."/>
            <person name="Pursley I."/>
            <person name="Horton D.L."/>
            <person name="Alikhan N.F."/>
            <person name="Baker D."/>
            <person name="Gharbi K."/>
            <person name="Hall N."/>
            <person name="Watson M."/>
            <person name="Adriaenssens E.M."/>
            <person name="Foster-Nyarko E."/>
            <person name="Jarju S."/>
            <person name="Secka A."/>
            <person name="Antonio M."/>
            <person name="Oren A."/>
            <person name="Chaudhuri R.R."/>
            <person name="La Ragione R."/>
            <person name="Hildebrand F."/>
            <person name="Pallen M.J."/>
        </authorList>
    </citation>
    <scope>NUCLEOTIDE SEQUENCE</scope>
    <source>
        <strain evidence="12">ChiBcec7-5410</strain>
    </source>
</reference>
<proteinExistence type="predicted"/>
<evidence type="ECO:0000256" key="3">
    <source>
        <dbReference type="ARBA" id="ARBA00022525"/>
    </source>
</evidence>
<evidence type="ECO:0000256" key="7">
    <source>
        <dbReference type="ARBA" id="ARBA00038932"/>
    </source>
</evidence>
<reference evidence="12" key="1">
    <citation type="submission" date="2020-10" db="EMBL/GenBank/DDBJ databases">
        <authorList>
            <person name="Gilroy R."/>
        </authorList>
    </citation>
    <scope>NUCLEOTIDE SEQUENCE</scope>
    <source>
        <strain evidence="12">ChiBcec7-5410</strain>
    </source>
</reference>
<gene>
    <name evidence="12" type="ORF">IAC43_05625</name>
</gene>
<dbReference type="AlphaFoldDB" id="A0A9D1KRU5"/>
<evidence type="ECO:0000256" key="11">
    <source>
        <dbReference type="ARBA" id="ARBA00042730"/>
    </source>
</evidence>
<dbReference type="PANTHER" id="PTHR11954:SF6">
    <property type="entry name" value="MACROPHAGE MIGRATION INHIBITORY FACTOR"/>
    <property type="match status" value="1"/>
</dbReference>
<dbReference type="InterPro" id="IPR014347">
    <property type="entry name" value="Tautomerase/MIF_sf"/>
</dbReference>
<comment type="catalytic activity">
    <reaction evidence="5">
        <text>3-phenylpyruvate = enol-phenylpyruvate</text>
        <dbReference type="Rhea" id="RHEA:17097"/>
        <dbReference type="ChEBI" id="CHEBI:16815"/>
        <dbReference type="ChEBI" id="CHEBI:18005"/>
        <dbReference type="EC" id="5.3.2.1"/>
    </reaction>
</comment>
<name>A0A9D1KRU5_9FIRM</name>
<evidence type="ECO:0000256" key="1">
    <source>
        <dbReference type="ARBA" id="ARBA00004613"/>
    </source>
</evidence>
<keyword evidence="3" id="KW-0964">Secreted</keyword>
<dbReference type="Gene3D" id="3.30.429.10">
    <property type="entry name" value="Macrophage Migration Inhibitory Factor"/>
    <property type="match status" value="1"/>
</dbReference>
<dbReference type="GO" id="GO:0005615">
    <property type="term" value="C:extracellular space"/>
    <property type="evidence" value="ECO:0007669"/>
    <property type="project" value="UniProtKB-KW"/>
</dbReference>
<dbReference type="EC" id="5.3.3.12" evidence="7"/>
<evidence type="ECO:0000256" key="2">
    <source>
        <dbReference type="ARBA" id="ARBA00022514"/>
    </source>
</evidence>
<evidence type="ECO:0000256" key="9">
    <source>
        <dbReference type="ARBA" id="ARBA00041631"/>
    </source>
</evidence>
<evidence type="ECO:0000256" key="10">
    <source>
        <dbReference type="ARBA" id="ARBA00041912"/>
    </source>
</evidence>
<evidence type="ECO:0000256" key="6">
    <source>
        <dbReference type="ARBA" id="ARBA00036823"/>
    </source>
</evidence>
<keyword evidence="2" id="KW-0202">Cytokine</keyword>
<evidence type="ECO:0000256" key="8">
    <source>
        <dbReference type="ARBA" id="ARBA00039086"/>
    </source>
</evidence>
<dbReference type="GO" id="GO:0050178">
    <property type="term" value="F:phenylpyruvate tautomerase activity"/>
    <property type="evidence" value="ECO:0007669"/>
    <property type="project" value="UniProtKB-EC"/>
</dbReference>
<dbReference type="PANTHER" id="PTHR11954">
    <property type="entry name" value="D-DOPACHROME DECARBOXYLASE"/>
    <property type="match status" value="1"/>
</dbReference>